<protein>
    <submittedName>
        <fullName evidence="2">Uncharacterized protein</fullName>
    </submittedName>
</protein>
<sequence>MFVFTSGLTQYSLQIPEDGKKECAAEWGAHMQIKRDHIDAISPPGGRPESRGTVPKEEAEQFLRRVKGIAECAEYLEGCCQGVISVLRMPGEKETRGLSTSRRIPQSTKEWKEICDFFVSCLQKGNLIDERTREDFQQRWGVFHKLYTDKDGQPIPVPAEESDSEEEEDDHIGPGPPPAASLVNPTRARSKSRKSRPA</sequence>
<evidence type="ECO:0000256" key="1">
    <source>
        <dbReference type="SAM" id="MobiDB-lite"/>
    </source>
</evidence>
<organism evidence="2">
    <name type="scientific">Chromera velia CCMP2878</name>
    <dbReference type="NCBI Taxonomy" id="1169474"/>
    <lineage>
        <taxon>Eukaryota</taxon>
        <taxon>Sar</taxon>
        <taxon>Alveolata</taxon>
        <taxon>Colpodellida</taxon>
        <taxon>Chromeraceae</taxon>
        <taxon>Chromera</taxon>
    </lineage>
</organism>
<proteinExistence type="predicted"/>
<accession>A0A0G4HAP2</accession>
<reference evidence="2" key="1">
    <citation type="submission" date="2014-11" db="EMBL/GenBank/DDBJ databases">
        <authorList>
            <person name="Otto D Thomas"/>
            <person name="Naeem Raeece"/>
        </authorList>
    </citation>
    <scope>NUCLEOTIDE SEQUENCE</scope>
</reference>
<feature type="compositionally biased region" description="Acidic residues" evidence="1">
    <location>
        <begin position="160"/>
        <end position="170"/>
    </location>
</feature>
<feature type="compositionally biased region" description="Basic residues" evidence="1">
    <location>
        <begin position="188"/>
        <end position="198"/>
    </location>
</feature>
<dbReference type="EMBL" id="CDMZ01002115">
    <property type="protein sequence ID" value="CEM40838.1"/>
    <property type="molecule type" value="Genomic_DNA"/>
</dbReference>
<dbReference type="AlphaFoldDB" id="A0A0G4HAP2"/>
<gene>
    <name evidence="2" type="ORF">Cvel_6057</name>
</gene>
<feature type="region of interest" description="Disordered" evidence="1">
    <location>
        <begin position="147"/>
        <end position="198"/>
    </location>
</feature>
<feature type="region of interest" description="Disordered" evidence="1">
    <location>
        <begin position="36"/>
        <end position="55"/>
    </location>
</feature>
<name>A0A0G4HAP2_9ALVE</name>
<dbReference type="VEuPathDB" id="CryptoDB:Cvel_6057"/>
<evidence type="ECO:0000313" key="2">
    <source>
        <dbReference type="EMBL" id="CEM40838.1"/>
    </source>
</evidence>